<reference evidence="2 3" key="1">
    <citation type="submission" date="2018-08" db="EMBL/GenBank/DDBJ databases">
        <title>Aeromicrobium sp. M2KJ-4, whole genome shotgun sequence.</title>
        <authorList>
            <person name="Tuo L."/>
        </authorList>
    </citation>
    <scope>NUCLEOTIDE SEQUENCE [LARGE SCALE GENOMIC DNA]</scope>
    <source>
        <strain evidence="2 3">M2KJ-4</strain>
    </source>
</reference>
<comment type="similarity">
    <text evidence="1">Belongs to the OsmC/Ohr family.</text>
</comment>
<dbReference type="InterPro" id="IPR015946">
    <property type="entry name" value="KH_dom-like_a/b"/>
</dbReference>
<organism evidence="2 3">
    <name type="scientific">Aeromicrobium endophyticum</name>
    <dbReference type="NCBI Taxonomy" id="2292704"/>
    <lineage>
        <taxon>Bacteria</taxon>
        <taxon>Bacillati</taxon>
        <taxon>Actinomycetota</taxon>
        <taxon>Actinomycetes</taxon>
        <taxon>Propionibacteriales</taxon>
        <taxon>Nocardioidaceae</taxon>
        <taxon>Aeromicrobium</taxon>
    </lineage>
</organism>
<evidence type="ECO:0000313" key="2">
    <source>
        <dbReference type="EMBL" id="REK72617.1"/>
    </source>
</evidence>
<dbReference type="NCBIfam" id="TIGR03561">
    <property type="entry name" value="organ_hyd_perox"/>
    <property type="match status" value="1"/>
</dbReference>
<protein>
    <submittedName>
        <fullName evidence="2">Organic hydroperoxide resistance protein</fullName>
    </submittedName>
</protein>
<dbReference type="InterPro" id="IPR019953">
    <property type="entry name" value="OHR"/>
</dbReference>
<keyword evidence="3" id="KW-1185">Reference proteome</keyword>
<dbReference type="Gene3D" id="3.30.300.20">
    <property type="match status" value="1"/>
</dbReference>
<dbReference type="EMBL" id="QUBR01000001">
    <property type="protein sequence ID" value="REK72617.1"/>
    <property type="molecule type" value="Genomic_DNA"/>
</dbReference>
<accession>A0A371P9J6</accession>
<dbReference type="SUPFAM" id="SSF82784">
    <property type="entry name" value="OsmC-like"/>
    <property type="match status" value="1"/>
</dbReference>
<dbReference type="RefSeq" id="WP_119702730.1">
    <property type="nucleotide sequence ID" value="NZ_JBHSOI010000001.1"/>
</dbReference>
<dbReference type="InterPro" id="IPR036102">
    <property type="entry name" value="OsmC/Ohrsf"/>
</dbReference>
<dbReference type="PANTHER" id="PTHR33797:SF2">
    <property type="entry name" value="ORGANIC HYDROPEROXIDE RESISTANCE PROTEIN-LIKE"/>
    <property type="match status" value="1"/>
</dbReference>
<dbReference type="GO" id="GO:0006979">
    <property type="term" value="P:response to oxidative stress"/>
    <property type="evidence" value="ECO:0007669"/>
    <property type="project" value="InterPro"/>
</dbReference>
<evidence type="ECO:0000313" key="3">
    <source>
        <dbReference type="Proteomes" id="UP000265581"/>
    </source>
</evidence>
<dbReference type="Proteomes" id="UP000265581">
    <property type="component" value="Unassembled WGS sequence"/>
</dbReference>
<name>A0A371P9J6_9ACTN</name>
<dbReference type="Pfam" id="PF02566">
    <property type="entry name" value="OsmC"/>
    <property type="match status" value="1"/>
</dbReference>
<evidence type="ECO:0000256" key="1">
    <source>
        <dbReference type="ARBA" id="ARBA00007378"/>
    </source>
</evidence>
<dbReference type="AlphaFoldDB" id="A0A371P9J6"/>
<dbReference type="InterPro" id="IPR003718">
    <property type="entry name" value="OsmC/Ohr_fam"/>
</dbReference>
<dbReference type="OrthoDB" id="9797508at2"/>
<proteinExistence type="inferred from homology"/>
<sequence>MPESIAYTAVATSDGDGRNGHVRSNDGLIDTDVRAPKEMGGAGGATNPEQLFAAGYAACFHSALKATSKVHGVDVVDSAVTAEVGIGPDGKGGFELAVTLHVELGGGVSQEDAQKAVEVAHQVCPYSNATRGNVDVKLEVETA</sequence>
<dbReference type="Gene3D" id="2.20.25.10">
    <property type="match status" value="1"/>
</dbReference>
<gene>
    <name evidence="2" type="ORF">DX116_03110</name>
</gene>
<dbReference type="PANTHER" id="PTHR33797">
    <property type="entry name" value="ORGANIC HYDROPEROXIDE RESISTANCE PROTEIN-LIKE"/>
    <property type="match status" value="1"/>
</dbReference>
<comment type="caution">
    <text evidence="2">The sequence shown here is derived from an EMBL/GenBank/DDBJ whole genome shotgun (WGS) entry which is preliminary data.</text>
</comment>